<reference evidence="1 2" key="1">
    <citation type="journal article" date="2017" name="Int. J. Syst. Evol. Microbiol.">
        <title>Mycobacterium talmoniae sp. nov., a slowly growing mycobacterium isolated from human respiratory samples.</title>
        <authorList>
            <person name="Davidson R.M."/>
            <person name="DeGroote M.A."/>
            <person name="Marola J.L."/>
            <person name="Buss S."/>
            <person name="Jones V."/>
            <person name="McNeil M.R."/>
            <person name="Freifeld A.G."/>
            <person name="Elaine Epperson L."/>
            <person name="Hasan N.A."/>
            <person name="Jackson M."/>
            <person name="Iwen P.C."/>
            <person name="Salfinger M."/>
            <person name="Strong M."/>
        </authorList>
    </citation>
    <scope>NUCLEOTIDE SEQUENCE [LARGE SCALE GENOMIC DNA]</scope>
    <source>
        <strain evidence="1 2">ATCC BAA-2683</strain>
    </source>
</reference>
<gene>
    <name evidence="1" type="ORF">C1Y40_00750</name>
</gene>
<proteinExistence type="predicted"/>
<evidence type="ECO:0000313" key="1">
    <source>
        <dbReference type="EMBL" id="PQM49018.1"/>
    </source>
</evidence>
<name>A0A2S8BQR0_9MYCO</name>
<protein>
    <submittedName>
        <fullName evidence="1">Uncharacterized protein</fullName>
    </submittedName>
</protein>
<organism evidence="1 2">
    <name type="scientific">Mycobacterium talmoniae</name>
    <dbReference type="NCBI Taxonomy" id="1858794"/>
    <lineage>
        <taxon>Bacteria</taxon>
        <taxon>Bacillati</taxon>
        <taxon>Actinomycetota</taxon>
        <taxon>Actinomycetes</taxon>
        <taxon>Mycobacteriales</taxon>
        <taxon>Mycobacteriaceae</taxon>
        <taxon>Mycobacterium</taxon>
    </lineage>
</organism>
<sequence length="52" mass="5211">MPGGYWLTPSAMASWAARSMAGGPSSSGKPCPRFTAPIRAASADISANTVVA</sequence>
<dbReference type="EMBL" id="PPEA01000106">
    <property type="protein sequence ID" value="PQM49018.1"/>
    <property type="molecule type" value="Genomic_DNA"/>
</dbReference>
<comment type="caution">
    <text evidence="1">The sequence shown here is derived from an EMBL/GenBank/DDBJ whole genome shotgun (WGS) entry which is preliminary data.</text>
</comment>
<accession>A0A2S8BQR0</accession>
<evidence type="ECO:0000313" key="2">
    <source>
        <dbReference type="Proteomes" id="UP000238296"/>
    </source>
</evidence>
<dbReference type="Proteomes" id="UP000238296">
    <property type="component" value="Unassembled WGS sequence"/>
</dbReference>
<dbReference type="AlphaFoldDB" id="A0A2S8BQR0"/>